<dbReference type="AlphaFoldDB" id="A0A2W2DXB6"/>
<proteinExistence type="predicted"/>
<name>A0A2W2DXB6_9ACTN</name>
<dbReference type="EMBL" id="POUD01000112">
    <property type="protein sequence ID" value="PZG15143.1"/>
    <property type="molecule type" value="Genomic_DNA"/>
</dbReference>
<dbReference type="RefSeq" id="WP_111181425.1">
    <property type="nucleotide sequence ID" value="NZ_POUD01000112.1"/>
</dbReference>
<feature type="non-terminal residue" evidence="4">
    <location>
        <position position="259"/>
    </location>
</feature>
<dbReference type="InterPro" id="IPR036390">
    <property type="entry name" value="WH_DNA-bd_sf"/>
</dbReference>
<dbReference type="PROSITE" id="PS51000">
    <property type="entry name" value="HTH_DEOR_2"/>
    <property type="match status" value="1"/>
</dbReference>
<dbReference type="OrthoDB" id="3171994at2"/>
<keyword evidence="5" id="KW-1185">Reference proteome</keyword>
<dbReference type="Gene3D" id="1.10.10.10">
    <property type="entry name" value="Winged helix-like DNA-binding domain superfamily/Winged helix DNA-binding domain"/>
    <property type="match status" value="1"/>
</dbReference>
<keyword evidence="1" id="KW-0805">Transcription regulation</keyword>
<dbReference type="InterPro" id="IPR013196">
    <property type="entry name" value="HTH_11"/>
</dbReference>
<dbReference type="PANTHER" id="PTHR34580:SF1">
    <property type="entry name" value="PROTEIN PAFC"/>
    <property type="match status" value="1"/>
</dbReference>
<sequence length="259" mass="27746">MRADRLVTALLLLQARGRVTASELAGELEVSVATARRDLEALSAAGIPVYPQAGRGGGWQLVGGARTDLTGLTAAESQALFVLLGPAGSGEPVLSSALRKLVRALPATFRADAEAAARAVVSDPAGWGEAEREPPGLVGTLRDAVVRRRKVRLVYGGTERLADPLGLADKDGIWYLLADTEAGRRTFRVDRVVSAEVTDLPAERPDDFDLPVEWARVVAEMERRRSPVSAVVLIDARFLPVLRSHFGRHCEVVAEEGGR</sequence>
<organism evidence="4 5">
    <name type="scientific">Nonomuraea aridisoli</name>
    <dbReference type="NCBI Taxonomy" id="2070368"/>
    <lineage>
        <taxon>Bacteria</taxon>
        <taxon>Bacillati</taxon>
        <taxon>Actinomycetota</taxon>
        <taxon>Actinomycetes</taxon>
        <taxon>Streptosporangiales</taxon>
        <taxon>Streptosporangiaceae</taxon>
        <taxon>Nonomuraea</taxon>
    </lineage>
</organism>
<feature type="domain" description="HTH deoR-type" evidence="3">
    <location>
        <begin position="2"/>
        <end position="67"/>
    </location>
</feature>
<reference evidence="4 5" key="1">
    <citation type="submission" date="2018-01" db="EMBL/GenBank/DDBJ databases">
        <title>Draft genome sequence of Nonomuraea sp. KC333.</title>
        <authorList>
            <person name="Sahin N."/>
            <person name="Saygin H."/>
            <person name="Ay H."/>
        </authorList>
    </citation>
    <scope>NUCLEOTIDE SEQUENCE [LARGE SCALE GENOMIC DNA]</scope>
    <source>
        <strain evidence="4 5">KC333</strain>
    </source>
</reference>
<evidence type="ECO:0000259" key="3">
    <source>
        <dbReference type="PROSITE" id="PS51000"/>
    </source>
</evidence>
<dbReference type="PROSITE" id="PS52050">
    <property type="entry name" value="WYL"/>
    <property type="match status" value="1"/>
</dbReference>
<dbReference type="Pfam" id="PF08279">
    <property type="entry name" value="HTH_11"/>
    <property type="match status" value="1"/>
</dbReference>
<dbReference type="InterPro" id="IPR036388">
    <property type="entry name" value="WH-like_DNA-bd_sf"/>
</dbReference>
<evidence type="ECO:0000256" key="1">
    <source>
        <dbReference type="ARBA" id="ARBA00023015"/>
    </source>
</evidence>
<evidence type="ECO:0000313" key="5">
    <source>
        <dbReference type="Proteomes" id="UP000249304"/>
    </source>
</evidence>
<dbReference type="SUPFAM" id="SSF46785">
    <property type="entry name" value="Winged helix' DNA-binding domain"/>
    <property type="match status" value="1"/>
</dbReference>
<dbReference type="InterPro" id="IPR001034">
    <property type="entry name" value="DeoR_HTH"/>
</dbReference>
<dbReference type="GO" id="GO:0003700">
    <property type="term" value="F:DNA-binding transcription factor activity"/>
    <property type="evidence" value="ECO:0007669"/>
    <property type="project" value="InterPro"/>
</dbReference>
<accession>A0A2W2DXB6</accession>
<evidence type="ECO:0000256" key="2">
    <source>
        <dbReference type="ARBA" id="ARBA00023163"/>
    </source>
</evidence>
<dbReference type="InterPro" id="IPR051534">
    <property type="entry name" value="CBASS_pafABC_assoc_protein"/>
</dbReference>
<comment type="caution">
    <text evidence="4">The sequence shown here is derived from an EMBL/GenBank/DDBJ whole genome shotgun (WGS) entry which is preliminary data.</text>
</comment>
<protein>
    <submittedName>
        <fullName evidence="4">WYL domain-containing protein</fullName>
    </submittedName>
</protein>
<dbReference type="Proteomes" id="UP000249304">
    <property type="component" value="Unassembled WGS sequence"/>
</dbReference>
<dbReference type="Pfam" id="PF13280">
    <property type="entry name" value="WYL"/>
    <property type="match status" value="1"/>
</dbReference>
<dbReference type="InterPro" id="IPR026881">
    <property type="entry name" value="WYL_dom"/>
</dbReference>
<keyword evidence="2" id="KW-0804">Transcription</keyword>
<dbReference type="PANTHER" id="PTHR34580">
    <property type="match status" value="1"/>
</dbReference>
<evidence type="ECO:0000313" key="4">
    <source>
        <dbReference type="EMBL" id="PZG15143.1"/>
    </source>
</evidence>
<gene>
    <name evidence="4" type="ORF">C1J01_25045</name>
</gene>
<dbReference type="SMART" id="SM00420">
    <property type="entry name" value="HTH_DEOR"/>
    <property type="match status" value="1"/>
</dbReference>